<reference evidence="1" key="2">
    <citation type="submission" date="2021-04" db="EMBL/GenBank/DDBJ databases">
        <authorList>
            <person name="Podell S."/>
        </authorList>
    </citation>
    <scope>NUCLEOTIDE SEQUENCE</scope>
    <source>
        <strain evidence="1">Hildebrandi</strain>
    </source>
</reference>
<accession>A0A9K3KG50</accession>
<dbReference type="AlphaFoldDB" id="A0A9K3KG50"/>
<gene>
    <name evidence="1" type="ORF">IV203_007664</name>
</gene>
<evidence type="ECO:0000313" key="2">
    <source>
        <dbReference type="Proteomes" id="UP000693970"/>
    </source>
</evidence>
<dbReference type="EMBL" id="JAGRRH010000025">
    <property type="protein sequence ID" value="KAG7342571.1"/>
    <property type="molecule type" value="Genomic_DNA"/>
</dbReference>
<proteinExistence type="predicted"/>
<keyword evidence="2" id="KW-1185">Reference proteome</keyword>
<comment type="caution">
    <text evidence="1">The sequence shown here is derived from an EMBL/GenBank/DDBJ whole genome shotgun (WGS) entry which is preliminary data.</text>
</comment>
<name>A0A9K3KG50_9STRA</name>
<protein>
    <submittedName>
        <fullName evidence="1">Uncharacterized protein</fullName>
    </submittedName>
</protein>
<dbReference type="Proteomes" id="UP000693970">
    <property type="component" value="Unassembled WGS sequence"/>
</dbReference>
<organism evidence="1 2">
    <name type="scientific">Nitzschia inconspicua</name>
    <dbReference type="NCBI Taxonomy" id="303405"/>
    <lineage>
        <taxon>Eukaryota</taxon>
        <taxon>Sar</taxon>
        <taxon>Stramenopiles</taxon>
        <taxon>Ochrophyta</taxon>
        <taxon>Bacillariophyta</taxon>
        <taxon>Bacillariophyceae</taxon>
        <taxon>Bacillariophycidae</taxon>
        <taxon>Bacillariales</taxon>
        <taxon>Bacillariaceae</taxon>
        <taxon>Nitzschia</taxon>
    </lineage>
</organism>
<evidence type="ECO:0000313" key="1">
    <source>
        <dbReference type="EMBL" id="KAG7342571.1"/>
    </source>
</evidence>
<reference evidence="1" key="1">
    <citation type="journal article" date="2021" name="Sci. Rep.">
        <title>Diploid genomic architecture of Nitzschia inconspicua, an elite biomass production diatom.</title>
        <authorList>
            <person name="Oliver A."/>
            <person name="Podell S."/>
            <person name="Pinowska A."/>
            <person name="Traller J.C."/>
            <person name="Smith S.R."/>
            <person name="McClure R."/>
            <person name="Beliaev A."/>
            <person name="Bohutskyi P."/>
            <person name="Hill E.A."/>
            <person name="Rabines A."/>
            <person name="Zheng H."/>
            <person name="Allen L.Z."/>
            <person name="Kuo A."/>
            <person name="Grigoriev I.V."/>
            <person name="Allen A.E."/>
            <person name="Hazlebeck D."/>
            <person name="Allen E.E."/>
        </authorList>
    </citation>
    <scope>NUCLEOTIDE SEQUENCE</scope>
    <source>
        <strain evidence="1">Hildebrandi</strain>
    </source>
</reference>
<sequence>MAHEERFCDIPLPCRSRPSSGRGSSSQHRRHQFLARNRISPLRKASIPRILARYNSYDHPIRLSCPGQPRSEIATPFPTRVYEIFLPFEASSAVHQRPVENSGRPLMTAINGAPLDAFRLGGPLIHPVTGVDVDPIGLTHRCSP</sequence>